<accession>A0A915J0V9</accession>
<evidence type="ECO:0000313" key="1">
    <source>
        <dbReference type="Proteomes" id="UP000887565"/>
    </source>
</evidence>
<organism evidence="1 2">
    <name type="scientific">Romanomermis culicivorax</name>
    <name type="common">Nematode worm</name>
    <dbReference type="NCBI Taxonomy" id="13658"/>
    <lineage>
        <taxon>Eukaryota</taxon>
        <taxon>Metazoa</taxon>
        <taxon>Ecdysozoa</taxon>
        <taxon>Nematoda</taxon>
        <taxon>Enoplea</taxon>
        <taxon>Dorylaimia</taxon>
        <taxon>Mermithida</taxon>
        <taxon>Mermithoidea</taxon>
        <taxon>Mermithidae</taxon>
        <taxon>Romanomermis</taxon>
    </lineage>
</organism>
<name>A0A915J0V9_ROMCU</name>
<sequence>MLPQEFDHLKDHSILDDHEVCEKDKLFLAGVAMGDLRIVFYSSENGRADFAPGLNSSFAGAFSWVHLSRRPLGVALDRFFSVLSCGSAGALRPVYTPRERVCAGASIFNQTECSRSARDGTSINVHLPVHAPALNARAKSINSQRYSMLWGYKVQFYFTKCCVKHENLLLKITPLGQRMEQYDKLGREHGRTIFKYDRVINNPEV</sequence>
<evidence type="ECO:0000313" key="2">
    <source>
        <dbReference type="WBParaSite" id="nRc.2.0.1.t20025-RA"/>
    </source>
</evidence>
<proteinExistence type="predicted"/>
<protein>
    <submittedName>
        <fullName evidence="2">Uncharacterized protein</fullName>
    </submittedName>
</protein>
<dbReference type="WBParaSite" id="nRc.2.0.1.t20025-RA">
    <property type="protein sequence ID" value="nRc.2.0.1.t20025-RA"/>
    <property type="gene ID" value="nRc.2.0.1.g20025"/>
</dbReference>
<dbReference type="AlphaFoldDB" id="A0A915J0V9"/>
<dbReference type="Proteomes" id="UP000887565">
    <property type="component" value="Unplaced"/>
</dbReference>
<keyword evidence="1" id="KW-1185">Reference proteome</keyword>
<reference evidence="2" key="1">
    <citation type="submission" date="2022-11" db="UniProtKB">
        <authorList>
            <consortium name="WormBaseParasite"/>
        </authorList>
    </citation>
    <scope>IDENTIFICATION</scope>
</reference>